<name>A0A3Q7HUQ5_SOLLC</name>
<evidence type="ECO:0000313" key="2">
    <source>
        <dbReference type="Proteomes" id="UP000004994"/>
    </source>
</evidence>
<dbReference type="InParanoid" id="A0A3Q7HUQ5"/>
<accession>A0A3Q7HUQ5</accession>
<dbReference type="Proteomes" id="UP000004994">
    <property type="component" value="Chromosome 6"/>
</dbReference>
<organism evidence="1">
    <name type="scientific">Solanum lycopersicum</name>
    <name type="common">Tomato</name>
    <name type="synonym">Lycopersicon esculentum</name>
    <dbReference type="NCBI Taxonomy" id="4081"/>
    <lineage>
        <taxon>Eukaryota</taxon>
        <taxon>Viridiplantae</taxon>
        <taxon>Streptophyta</taxon>
        <taxon>Embryophyta</taxon>
        <taxon>Tracheophyta</taxon>
        <taxon>Spermatophyta</taxon>
        <taxon>Magnoliopsida</taxon>
        <taxon>eudicotyledons</taxon>
        <taxon>Gunneridae</taxon>
        <taxon>Pentapetalae</taxon>
        <taxon>asterids</taxon>
        <taxon>lamiids</taxon>
        <taxon>Solanales</taxon>
        <taxon>Solanaceae</taxon>
        <taxon>Solanoideae</taxon>
        <taxon>Solaneae</taxon>
        <taxon>Solanum</taxon>
        <taxon>Solanum subgen. Lycopersicon</taxon>
    </lineage>
</organism>
<dbReference type="EnsemblPlants" id="Solyc06g071940.2.1">
    <property type="protein sequence ID" value="Solyc06g071940.2.1.1"/>
    <property type="gene ID" value="Solyc06g071940.2"/>
</dbReference>
<evidence type="ECO:0000313" key="1">
    <source>
        <dbReference type="EnsemblPlants" id="Solyc06g071940.2.1.1"/>
    </source>
</evidence>
<dbReference type="Gramene" id="Solyc06g071940.2.1">
    <property type="protein sequence ID" value="Solyc06g071940.2.1.1"/>
    <property type="gene ID" value="Solyc06g071940.2"/>
</dbReference>
<dbReference type="AlphaFoldDB" id="A0A3Q7HUQ5"/>
<sequence length="63" mass="7898">SFFFNQYCYVITHFRCILLCFYHCRGYSNCPIISKCVTRDWWLHPWPYVHGMNCYTNFRVFWL</sequence>
<reference evidence="1" key="1">
    <citation type="journal article" date="2012" name="Nature">
        <title>The tomato genome sequence provides insights into fleshy fruit evolution.</title>
        <authorList>
            <consortium name="Tomato Genome Consortium"/>
        </authorList>
    </citation>
    <scope>NUCLEOTIDE SEQUENCE [LARGE SCALE GENOMIC DNA]</scope>
    <source>
        <strain evidence="1">cv. Heinz 1706</strain>
    </source>
</reference>
<protein>
    <submittedName>
        <fullName evidence="1">Uncharacterized protein</fullName>
    </submittedName>
</protein>
<reference evidence="1" key="2">
    <citation type="submission" date="2019-01" db="UniProtKB">
        <authorList>
            <consortium name="EnsemblPlants"/>
        </authorList>
    </citation>
    <scope>IDENTIFICATION</scope>
    <source>
        <strain evidence="1">cv. Heinz 1706</strain>
    </source>
</reference>
<proteinExistence type="predicted"/>
<keyword evidence="2" id="KW-1185">Reference proteome</keyword>